<feature type="transmembrane region" description="Helical" evidence="6">
    <location>
        <begin position="208"/>
        <end position="229"/>
    </location>
</feature>
<organism evidence="7 8">
    <name type="scientific">Planococcus halotolerans</name>
    <dbReference type="NCBI Taxonomy" id="2233542"/>
    <lineage>
        <taxon>Bacteria</taxon>
        <taxon>Bacillati</taxon>
        <taxon>Bacillota</taxon>
        <taxon>Bacilli</taxon>
        <taxon>Bacillales</taxon>
        <taxon>Caryophanaceae</taxon>
        <taxon>Planococcus</taxon>
    </lineage>
</organism>
<keyword evidence="2" id="KW-1003">Cell membrane</keyword>
<dbReference type="GO" id="GO:0005886">
    <property type="term" value="C:plasma membrane"/>
    <property type="evidence" value="ECO:0007669"/>
    <property type="project" value="UniProtKB-SubCell"/>
</dbReference>
<feature type="transmembrane region" description="Helical" evidence="6">
    <location>
        <begin position="89"/>
        <end position="111"/>
    </location>
</feature>
<evidence type="ECO:0000256" key="4">
    <source>
        <dbReference type="ARBA" id="ARBA00022989"/>
    </source>
</evidence>
<feature type="transmembrane region" description="Helical" evidence="6">
    <location>
        <begin position="148"/>
        <end position="168"/>
    </location>
</feature>
<comment type="subcellular location">
    <subcellularLocation>
        <location evidence="1">Cell membrane</location>
        <topology evidence="1">Multi-pass membrane protein</topology>
    </subcellularLocation>
</comment>
<name>A0A365KR46_9BACL</name>
<comment type="caution">
    <text evidence="7">The sequence shown here is derived from an EMBL/GenBank/DDBJ whole genome shotgun (WGS) entry which is preliminary data.</text>
</comment>
<feature type="transmembrane region" description="Helical" evidence="6">
    <location>
        <begin position="6"/>
        <end position="25"/>
    </location>
</feature>
<evidence type="ECO:0000256" key="5">
    <source>
        <dbReference type="ARBA" id="ARBA00023136"/>
    </source>
</evidence>
<dbReference type="RefSeq" id="WP_112224384.1">
    <property type="nucleotide sequence ID" value="NZ_CP047673.1"/>
</dbReference>
<evidence type="ECO:0000313" key="8">
    <source>
        <dbReference type="Proteomes" id="UP000251002"/>
    </source>
</evidence>
<protein>
    <submittedName>
        <fullName evidence="7">LrgB family protein</fullName>
    </submittedName>
</protein>
<proteinExistence type="predicted"/>
<accession>A0A365KR46</accession>
<sequence length="230" mass="24641">METILLALFFIVFTFAAYFLMNLLYIRFHYSFLMPALTATLIIVLFLLMTDTAYDTYMIGGQWIDSLLGPAVVALAIPLYKQRKLLLDNLVPVISGILVGVVIGMSTGLALAKLFGFSRILLLSLLPKSITTPVAMEITEQLGGIPSLAAVFVMIAGFSGIIIGPAFMKMLHIETPIGVGIGFGASAHGIGTAKALEYGAQEASVSSVAMSLSAVFGSFLAPVFVWIFYL</sequence>
<dbReference type="PANTHER" id="PTHR30249:SF17">
    <property type="entry name" value="HOLIN-LIKE PROTEIN CIDB"/>
    <property type="match status" value="1"/>
</dbReference>
<evidence type="ECO:0000313" key="7">
    <source>
        <dbReference type="EMBL" id="RAZ75575.1"/>
    </source>
</evidence>
<feature type="transmembrane region" description="Helical" evidence="6">
    <location>
        <begin position="56"/>
        <end position="77"/>
    </location>
</feature>
<dbReference type="PANTHER" id="PTHR30249">
    <property type="entry name" value="PUTATIVE SEROTONIN TRANSPORTER"/>
    <property type="match status" value="1"/>
</dbReference>
<keyword evidence="5 6" id="KW-0472">Membrane</keyword>
<keyword evidence="4 6" id="KW-1133">Transmembrane helix</keyword>
<dbReference type="Proteomes" id="UP000251002">
    <property type="component" value="Unassembled WGS sequence"/>
</dbReference>
<dbReference type="Pfam" id="PF04172">
    <property type="entry name" value="LrgB"/>
    <property type="match status" value="1"/>
</dbReference>
<keyword evidence="3 6" id="KW-0812">Transmembrane</keyword>
<dbReference type="EMBL" id="QLZR01000006">
    <property type="protein sequence ID" value="RAZ75575.1"/>
    <property type="molecule type" value="Genomic_DNA"/>
</dbReference>
<feature type="transmembrane region" description="Helical" evidence="6">
    <location>
        <begin position="32"/>
        <end position="50"/>
    </location>
</feature>
<keyword evidence="8" id="KW-1185">Reference proteome</keyword>
<evidence type="ECO:0000256" key="6">
    <source>
        <dbReference type="SAM" id="Phobius"/>
    </source>
</evidence>
<evidence type="ECO:0000256" key="1">
    <source>
        <dbReference type="ARBA" id="ARBA00004651"/>
    </source>
</evidence>
<evidence type="ECO:0000256" key="2">
    <source>
        <dbReference type="ARBA" id="ARBA00022475"/>
    </source>
</evidence>
<evidence type="ECO:0000256" key="3">
    <source>
        <dbReference type="ARBA" id="ARBA00022692"/>
    </source>
</evidence>
<gene>
    <name evidence="7" type="ORF">DP120_14005</name>
</gene>
<dbReference type="AlphaFoldDB" id="A0A365KR46"/>
<reference evidence="7 8" key="1">
    <citation type="submission" date="2018-06" db="EMBL/GenBank/DDBJ databases">
        <title>The draft genome sequences of strains SCU63 and S1.</title>
        <authorList>
            <person name="Gan L."/>
        </authorList>
    </citation>
    <scope>NUCLEOTIDE SEQUENCE [LARGE SCALE GENOMIC DNA]</scope>
    <source>
        <strain evidence="7 8">SCU63</strain>
    </source>
</reference>
<dbReference type="InterPro" id="IPR007300">
    <property type="entry name" value="CidB/LrgB"/>
</dbReference>